<keyword evidence="5" id="KW-0256">Endoplasmic reticulum</keyword>
<evidence type="ECO:0000256" key="8">
    <source>
        <dbReference type="SAM" id="Phobius"/>
    </source>
</evidence>
<feature type="transmembrane region" description="Helical" evidence="8">
    <location>
        <begin position="6"/>
        <end position="29"/>
    </location>
</feature>
<dbReference type="EnsemblPlants" id="Pp3c16_16970V3.1">
    <property type="protein sequence ID" value="Pp3c16_16970V3.1"/>
    <property type="gene ID" value="Pp3c16_16970"/>
</dbReference>
<reference evidence="9 11" key="2">
    <citation type="journal article" date="2018" name="Plant J.">
        <title>The Physcomitrella patens chromosome-scale assembly reveals moss genome structure and evolution.</title>
        <authorList>
            <person name="Lang D."/>
            <person name="Ullrich K.K."/>
            <person name="Murat F."/>
            <person name="Fuchs J."/>
            <person name="Jenkins J."/>
            <person name="Haas F.B."/>
            <person name="Piednoel M."/>
            <person name="Gundlach H."/>
            <person name="Van Bel M."/>
            <person name="Meyberg R."/>
            <person name="Vives C."/>
            <person name="Morata J."/>
            <person name="Symeonidi A."/>
            <person name="Hiss M."/>
            <person name="Muchero W."/>
            <person name="Kamisugi Y."/>
            <person name="Saleh O."/>
            <person name="Blanc G."/>
            <person name="Decker E.L."/>
            <person name="van Gessel N."/>
            <person name="Grimwood J."/>
            <person name="Hayes R.D."/>
            <person name="Graham S.W."/>
            <person name="Gunter L.E."/>
            <person name="McDaniel S.F."/>
            <person name="Hoernstein S.N.W."/>
            <person name="Larsson A."/>
            <person name="Li F.W."/>
            <person name="Perroud P.F."/>
            <person name="Phillips J."/>
            <person name="Ranjan P."/>
            <person name="Rokshar D.S."/>
            <person name="Rothfels C.J."/>
            <person name="Schneider L."/>
            <person name="Shu S."/>
            <person name="Stevenson D.W."/>
            <person name="Thummler F."/>
            <person name="Tillich M."/>
            <person name="Villarreal Aguilar J.C."/>
            <person name="Widiez T."/>
            <person name="Wong G.K."/>
            <person name="Wymore A."/>
            <person name="Zhang Y."/>
            <person name="Zimmer A.D."/>
            <person name="Quatrano R.S."/>
            <person name="Mayer K.F.X."/>
            <person name="Goodstein D."/>
            <person name="Casacuberta J.M."/>
            <person name="Vandepoele K."/>
            <person name="Reski R."/>
            <person name="Cuming A.C."/>
            <person name="Tuskan G.A."/>
            <person name="Maumus F."/>
            <person name="Salse J."/>
            <person name="Schmutz J."/>
            <person name="Rensing S.A."/>
        </authorList>
    </citation>
    <scope>NUCLEOTIDE SEQUENCE [LARGE SCALE GENOMIC DNA]</scope>
    <source>
        <strain evidence="10 11">cv. Gransden 2004</strain>
    </source>
</reference>
<dbReference type="InterPro" id="IPR013969">
    <property type="entry name" value="Oligosacch_biosynth_Alg14"/>
</dbReference>
<evidence type="ECO:0000256" key="1">
    <source>
        <dbReference type="ARBA" id="ARBA00004389"/>
    </source>
</evidence>
<protein>
    <recommendedName>
        <fullName evidence="3">UDP-N-acetylglucosamine transferase subunit ALG14</fullName>
    </recommendedName>
</protein>
<keyword evidence="7 8" id="KW-0472">Membrane</keyword>
<comment type="similarity">
    <text evidence="2">Belongs to the ALG14 family.</text>
</comment>
<dbReference type="OMA" id="CRIVFIE"/>
<evidence type="ECO:0000313" key="11">
    <source>
        <dbReference type="Proteomes" id="UP000006727"/>
    </source>
</evidence>
<reference evidence="9 11" key="1">
    <citation type="journal article" date="2008" name="Science">
        <title>The Physcomitrella genome reveals evolutionary insights into the conquest of land by plants.</title>
        <authorList>
            <person name="Rensing S."/>
            <person name="Lang D."/>
            <person name="Zimmer A."/>
            <person name="Terry A."/>
            <person name="Salamov A."/>
            <person name="Shapiro H."/>
            <person name="Nishiyama T."/>
            <person name="Perroud P.-F."/>
            <person name="Lindquist E."/>
            <person name="Kamisugi Y."/>
            <person name="Tanahashi T."/>
            <person name="Sakakibara K."/>
            <person name="Fujita T."/>
            <person name="Oishi K."/>
            <person name="Shin-I T."/>
            <person name="Kuroki Y."/>
            <person name="Toyoda A."/>
            <person name="Suzuki Y."/>
            <person name="Hashimoto A."/>
            <person name="Yamaguchi K."/>
            <person name="Sugano A."/>
            <person name="Kohara Y."/>
            <person name="Fujiyama A."/>
            <person name="Anterola A."/>
            <person name="Aoki S."/>
            <person name="Ashton N."/>
            <person name="Barbazuk W.B."/>
            <person name="Barker E."/>
            <person name="Bennetzen J."/>
            <person name="Bezanilla M."/>
            <person name="Blankenship R."/>
            <person name="Cho S.H."/>
            <person name="Dutcher S."/>
            <person name="Estelle M."/>
            <person name="Fawcett J.A."/>
            <person name="Gundlach H."/>
            <person name="Hanada K."/>
            <person name="Heyl A."/>
            <person name="Hicks K.A."/>
            <person name="Hugh J."/>
            <person name="Lohr M."/>
            <person name="Mayer K."/>
            <person name="Melkozernov A."/>
            <person name="Murata T."/>
            <person name="Nelson D."/>
            <person name="Pils B."/>
            <person name="Prigge M."/>
            <person name="Reiss B."/>
            <person name="Renner T."/>
            <person name="Rombauts S."/>
            <person name="Rushton P."/>
            <person name="Sanderfoot A."/>
            <person name="Schween G."/>
            <person name="Shiu S.-H."/>
            <person name="Stueber K."/>
            <person name="Theodoulou F.L."/>
            <person name="Tu H."/>
            <person name="Van de Peer Y."/>
            <person name="Verrier P.J."/>
            <person name="Waters E."/>
            <person name="Wood A."/>
            <person name="Yang L."/>
            <person name="Cove D."/>
            <person name="Cuming A."/>
            <person name="Hasebe M."/>
            <person name="Lucas S."/>
            <person name="Mishler D.B."/>
            <person name="Reski R."/>
            <person name="Grigoriev I."/>
            <person name="Quatrano R.S."/>
            <person name="Boore J.L."/>
        </authorList>
    </citation>
    <scope>NUCLEOTIDE SEQUENCE [LARGE SCALE GENOMIC DNA]</scope>
    <source>
        <strain evidence="10 11">cv. Gransden 2004</strain>
    </source>
</reference>
<keyword evidence="4 8" id="KW-0812">Transmembrane</keyword>
<evidence type="ECO:0000256" key="3">
    <source>
        <dbReference type="ARBA" id="ARBA00017467"/>
    </source>
</evidence>
<gene>
    <name evidence="10" type="primary">LOC112293228</name>
    <name evidence="9" type="ORF">PHYPA_021106</name>
</gene>
<dbReference type="RefSeq" id="XP_024398197.1">
    <property type="nucleotide sequence ID" value="XM_024542429.2"/>
</dbReference>
<evidence type="ECO:0000313" key="9">
    <source>
        <dbReference type="EMBL" id="PNR37995.1"/>
    </source>
</evidence>
<dbReference type="EnsemblPlants" id="Pp3c16_16970V3.2">
    <property type="protein sequence ID" value="Pp3c16_16970V3.2"/>
    <property type="gene ID" value="Pp3c16_16970"/>
</dbReference>
<proteinExistence type="inferred from homology"/>
<evidence type="ECO:0000313" key="10">
    <source>
        <dbReference type="EnsemblPlants" id="Pp3c16_16970V3.1"/>
    </source>
</evidence>
<evidence type="ECO:0000256" key="7">
    <source>
        <dbReference type="ARBA" id="ARBA00023136"/>
    </source>
</evidence>
<dbReference type="Gene3D" id="3.40.50.2000">
    <property type="entry name" value="Glycogen Phosphorylase B"/>
    <property type="match status" value="1"/>
</dbReference>
<dbReference type="EMBL" id="ABEU02000016">
    <property type="protein sequence ID" value="PNR37995.1"/>
    <property type="molecule type" value="Genomic_DNA"/>
</dbReference>
<evidence type="ECO:0000256" key="4">
    <source>
        <dbReference type="ARBA" id="ARBA00022692"/>
    </source>
</evidence>
<name>A0A2K1J8Y7_PHYPA</name>
<dbReference type="Gramene" id="Pp3c16_16970V3.2">
    <property type="protein sequence ID" value="Pp3c16_16970V3.2"/>
    <property type="gene ID" value="Pp3c16_16970"/>
</dbReference>
<accession>A0A2K1J8Y7</accession>
<evidence type="ECO:0000256" key="5">
    <source>
        <dbReference type="ARBA" id="ARBA00022824"/>
    </source>
</evidence>
<dbReference type="GeneID" id="112293228"/>
<evidence type="ECO:0000256" key="6">
    <source>
        <dbReference type="ARBA" id="ARBA00022989"/>
    </source>
</evidence>
<sequence>MDTNSVWGSWGLVVASIVTLLVVRAVWVLQITGRALPAQSGVKRRPLRTLIVLGSGGHTAEMMSLVRVMDLKRYAPRHYIAGATDNMSLPRAERVEAELLKSAQFSDQDTKAADEWLQRSQYSKIYRSREVGQSYVTSVFTTLWAFAHSVVQVLRIQPDVILCNGPGTCLPICVAGFLLKLVGWRWVVVVYVESIARVKKLSLTGLLLYKLRLADQFFVQWKDLKTKYPQANYVGRLM</sequence>
<dbReference type="Pfam" id="PF08660">
    <property type="entry name" value="Alg14"/>
    <property type="match status" value="1"/>
</dbReference>
<dbReference type="GO" id="GO:0005789">
    <property type="term" value="C:endoplasmic reticulum membrane"/>
    <property type="evidence" value="ECO:0007669"/>
    <property type="project" value="UniProtKB-SubCell"/>
</dbReference>
<organism evidence="9">
    <name type="scientific">Physcomitrium patens</name>
    <name type="common">Spreading-leaved earth moss</name>
    <name type="synonym">Physcomitrella patens</name>
    <dbReference type="NCBI Taxonomy" id="3218"/>
    <lineage>
        <taxon>Eukaryota</taxon>
        <taxon>Viridiplantae</taxon>
        <taxon>Streptophyta</taxon>
        <taxon>Embryophyta</taxon>
        <taxon>Bryophyta</taxon>
        <taxon>Bryophytina</taxon>
        <taxon>Bryopsida</taxon>
        <taxon>Funariidae</taxon>
        <taxon>Funariales</taxon>
        <taxon>Funariaceae</taxon>
        <taxon>Physcomitrium</taxon>
    </lineage>
</organism>
<dbReference type="Proteomes" id="UP000006727">
    <property type="component" value="Chromosome 16"/>
</dbReference>
<dbReference type="PANTHER" id="PTHR12154:SF4">
    <property type="entry name" value="UDP-N-ACETYLGLUCOSAMINE TRANSFERASE SUBUNIT ALG14 HOMOLOG"/>
    <property type="match status" value="1"/>
</dbReference>
<dbReference type="KEGG" id="ppp:112293228"/>
<comment type="subcellular location">
    <subcellularLocation>
        <location evidence="1">Endoplasmic reticulum membrane</location>
        <topology evidence="1">Single-pass membrane protein</topology>
    </subcellularLocation>
</comment>
<dbReference type="PANTHER" id="PTHR12154">
    <property type="entry name" value="GLYCOSYL TRANSFERASE-RELATED"/>
    <property type="match status" value="1"/>
</dbReference>
<dbReference type="Gramene" id="Pp3c16_16970V3.1">
    <property type="protein sequence ID" value="Pp3c16_16970V3.1"/>
    <property type="gene ID" value="Pp3c16_16970"/>
</dbReference>
<dbReference type="FunFam" id="3.40.50.2000:FF:000182">
    <property type="entry name" value="UDP-N-acetylglucosamine transferase subunit ALG14 isogeny"/>
    <property type="match status" value="1"/>
</dbReference>
<dbReference type="GO" id="GO:0006488">
    <property type="term" value="P:dolichol-linked oligosaccharide biosynthetic process"/>
    <property type="evidence" value="ECO:0007669"/>
    <property type="project" value="InterPro"/>
</dbReference>
<reference evidence="10" key="3">
    <citation type="submission" date="2020-12" db="UniProtKB">
        <authorList>
            <consortium name="EnsemblPlants"/>
        </authorList>
    </citation>
    <scope>IDENTIFICATION</scope>
</reference>
<keyword evidence="11" id="KW-1185">Reference proteome</keyword>
<dbReference type="STRING" id="3218.A0A2K1J8Y7"/>
<keyword evidence="6 8" id="KW-1133">Transmembrane helix</keyword>
<dbReference type="AlphaFoldDB" id="A0A2K1J8Y7"/>
<dbReference type="PaxDb" id="3218-PP1S197_21V6.1"/>
<evidence type="ECO:0000256" key="2">
    <source>
        <dbReference type="ARBA" id="ARBA00009731"/>
    </source>
</evidence>
<dbReference type="OrthoDB" id="17098at2759"/>